<evidence type="ECO:0000256" key="2">
    <source>
        <dbReference type="ARBA" id="ARBA00022448"/>
    </source>
</evidence>
<evidence type="ECO:0000256" key="9">
    <source>
        <dbReference type="ARBA" id="ARBA00023303"/>
    </source>
</evidence>
<feature type="transmembrane region" description="Helical" evidence="10">
    <location>
        <begin position="71"/>
        <end position="89"/>
    </location>
</feature>
<keyword evidence="12" id="KW-1185">Reference proteome</keyword>
<dbReference type="Pfam" id="PF00654">
    <property type="entry name" value="Voltage_CLC"/>
    <property type="match status" value="1"/>
</dbReference>
<reference evidence="11 12" key="1">
    <citation type="submission" date="2022-02" db="EMBL/GenBank/DDBJ databases">
        <authorList>
            <person name="Min J."/>
        </authorList>
    </citation>
    <scope>NUCLEOTIDE SEQUENCE [LARGE SCALE GENOMIC DNA]</scope>
    <source>
        <strain evidence="11 12">GR10-1</strain>
    </source>
</reference>
<evidence type="ECO:0000256" key="3">
    <source>
        <dbReference type="ARBA" id="ARBA00022692"/>
    </source>
</evidence>
<keyword evidence="9" id="KW-0407">Ion channel</keyword>
<dbReference type="RefSeq" id="WP_240825095.1">
    <property type="nucleotide sequence ID" value="NZ_JAKWBL010000001.1"/>
</dbReference>
<name>A0ABS9SDH2_9BACT</name>
<comment type="subcellular location">
    <subcellularLocation>
        <location evidence="1">Membrane</location>
        <topology evidence="1">Multi-pass membrane protein</topology>
    </subcellularLocation>
</comment>
<feature type="transmembrane region" description="Helical" evidence="10">
    <location>
        <begin position="353"/>
        <end position="374"/>
    </location>
</feature>
<keyword evidence="5" id="KW-0406">Ion transport</keyword>
<evidence type="ECO:0000256" key="7">
    <source>
        <dbReference type="ARBA" id="ARBA00023173"/>
    </source>
</evidence>
<evidence type="ECO:0000256" key="6">
    <source>
        <dbReference type="ARBA" id="ARBA00023136"/>
    </source>
</evidence>
<dbReference type="Proteomes" id="UP001202248">
    <property type="component" value="Unassembled WGS sequence"/>
</dbReference>
<dbReference type="InterPro" id="IPR014743">
    <property type="entry name" value="Cl-channel_core"/>
</dbReference>
<dbReference type="PANTHER" id="PTHR43427:SF6">
    <property type="entry name" value="CHLORIDE CHANNEL PROTEIN CLC-E"/>
    <property type="match status" value="1"/>
</dbReference>
<keyword evidence="6 10" id="KW-0472">Membrane</keyword>
<feature type="transmembrane region" description="Helical" evidence="10">
    <location>
        <begin position="216"/>
        <end position="238"/>
    </location>
</feature>
<evidence type="ECO:0000256" key="1">
    <source>
        <dbReference type="ARBA" id="ARBA00004141"/>
    </source>
</evidence>
<dbReference type="InterPro" id="IPR050368">
    <property type="entry name" value="ClC-type_chloride_channel"/>
</dbReference>
<sequence length="440" mass="48240">MKFFQSGFFNYFKELGKRIFDNIKSERVKNNLLTAIPFWLGSIIVGCAAVFYAQLFLLGENLLVKMIHNRIWLLFIIMPVAFIVSWWLVKRFSPYARGSGIPQVMAAIEFANPKDYDKVKRLLSVKIIFYKVVSSFILVLGGGAIGREGPTIQISGAIFNKIYEILPGWWPRISRKSMIVTGAAAGLSAAFNTPLGGVVFAVEELTKIHFNHFKTAVFTAVIIAGLTAQQLAGTYLYLGFPKTTAVSFSGLMAIVLLGLLAGAAASYLSKTILLLQRWRNSFNATWKHLLFLVLSAWIIASLAYFVSEHVLGSGKELMEQYLFTSQKHAKWYDPVLRLVGPALSFASGGAGGIFAPALSGGATIGSLFSGWFGFTATETNVMILAGMVAFLTGITRAPFTSAILVLEMTDRHSLILHLMLAAIVANVVARIINKHSFTTI</sequence>
<proteinExistence type="predicted"/>
<organism evidence="11 12">
    <name type="scientific">Niabella ginsengisoli</name>
    <dbReference type="NCBI Taxonomy" id="522298"/>
    <lineage>
        <taxon>Bacteria</taxon>
        <taxon>Pseudomonadati</taxon>
        <taxon>Bacteroidota</taxon>
        <taxon>Chitinophagia</taxon>
        <taxon>Chitinophagales</taxon>
        <taxon>Chitinophagaceae</taxon>
        <taxon>Niabella</taxon>
    </lineage>
</organism>
<feature type="transmembrane region" description="Helical" evidence="10">
    <location>
        <begin position="127"/>
        <end position="145"/>
    </location>
</feature>
<feature type="transmembrane region" description="Helical" evidence="10">
    <location>
        <begin position="36"/>
        <end position="59"/>
    </location>
</feature>
<evidence type="ECO:0000256" key="5">
    <source>
        <dbReference type="ARBA" id="ARBA00023065"/>
    </source>
</evidence>
<dbReference type="PANTHER" id="PTHR43427">
    <property type="entry name" value="CHLORIDE CHANNEL PROTEIN CLC-E"/>
    <property type="match status" value="1"/>
</dbReference>
<keyword evidence="2" id="KW-0813">Transport</keyword>
<evidence type="ECO:0000256" key="10">
    <source>
        <dbReference type="SAM" id="Phobius"/>
    </source>
</evidence>
<dbReference type="CDD" id="cd01034">
    <property type="entry name" value="EriC_like"/>
    <property type="match status" value="1"/>
</dbReference>
<evidence type="ECO:0000313" key="11">
    <source>
        <dbReference type="EMBL" id="MCH5596418.1"/>
    </source>
</evidence>
<keyword evidence="7" id="KW-0869">Chloride channel</keyword>
<feature type="transmembrane region" description="Helical" evidence="10">
    <location>
        <begin position="244"/>
        <end position="268"/>
    </location>
</feature>
<feature type="transmembrane region" description="Helical" evidence="10">
    <location>
        <begin position="412"/>
        <end position="432"/>
    </location>
</feature>
<keyword evidence="8" id="KW-0868">Chloride</keyword>
<evidence type="ECO:0000256" key="4">
    <source>
        <dbReference type="ARBA" id="ARBA00022989"/>
    </source>
</evidence>
<gene>
    <name evidence="11" type="ORF">MKP09_00015</name>
</gene>
<feature type="transmembrane region" description="Helical" evidence="10">
    <location>
        <begin position="381"/>
        <end position="406"/>
    </location>
</feature>
<accession>A0ABS9SDH2</accession>
<comment type="caution">
    <text evidence="11">The sequence shown here is derived from an EMBL/GenBank/DDBJ whole genome shotgun (WGS) entry which is preliminary data.</text>
</comment>
<evidence type="ECO:0000313" key="12">
    <source>
        <dbReference type="Proteomes" id="UP001202248"/>
    </source>
</evidence>
<dbReference type="InterPro" id="IPR001807">
    <property type="entry name" value="ClC"/>
</dbReference>
<feature type="transmembrane region" description="Helical" evidence="10">
    <location>
        <begin position="289"/>
        <end position="307"/>
    </location>
</feature>
<dbReference type="SUPFAM" id="SSF81340">
    <property type="entry name" value="Clc chloride channel"/>
    <property type="match status" value="1"/>
</dbReference>
<keyword evidence="3 10" id="KW-0812">Transmembrane</keyword>
<keyword evidence="4 10" id="KW-1133">Transmembrane helix</keyword>
<protein>
    <submittedName>
        <fullName evidence="11">Chloride channel protein</fullName>
    </submittedName>
</protein>
<evidence type="ECO:0000256" key="8">
    <source>
        <dbReference type="ARBA" id="ARBA00023214"/>
    </source>
</evidence>
<dbReference type="PRINTS" id="PR00762">
    <property type="entry name" value="CLCHANNEL"/>
</dbReference>
<dbReference type="Gene3D" id="1.10.3080.10">
    <property type="entry name" value="Clc chloride channel"/>
    <property type="match status" value="1"/>
</dbReference>
<dbReference type="EMBL" id="JAKWBL010000001">
    <property type="protein sequence ID" value="MCH5596418.1"/>
    <property type="molecule type" value="Genomic_DNA"/>
</dbReference>